<dbReference type="InterPro" id="IPR001736">
    <property type="entry name" value="PLipase_D/transphosphatidylase"/>
</dbReference>
<evidence type="ECO:0000313" key="4">
    <source>
        <dbReference type="EMBL" id="GAA0243457.1"/>
    </source>
</evidence>
<comment type="caution">
    <text evidence="4">The sequence shown here is derived from an EMBL/GenBank/DDBJ whole genome shotgun (WGS) entry which is preliminary data.</text>
</comment>
<feature type="compositionally biased region" description="Basic and acidic residues" evidence="1">
    <location>
        <begin position="375"/>
        <end position="387"/>
    </location>
</feature>
<sequence length="483" mass="51732">MSSLPLIPTTPSRLLAEQALSRAAGAPLLGGNAVELLIDAAAHYEAWLAAIRGAQDRVLLENYIIRDDEVGRAFRDALVERAQAGVRVNVVVDWMGCLGQSRRGFWAPLRAAGGEVRVFNPPQLGQSFGWLSRDHRKVLVVDGVLGFLSGVCISAKWLGDPARDVPPWRDTGVALRGPAVAELEAAFAQSWCGIGTPLPPFAPPPEPTEPAGSVALRVIATQPATAGMYRLDQLIASMARKTLWLTDAYFVGLAPYVQALVAASRDGVDVRLLVPGNSDIPVVASMSRSGYRPLLKAGIRVFEWNGSMLHAKTAVADGQWARVGSSNLNIASWLSNREIDVSVEDAGFAGQLAAQYERDLENATEIVLAPRRRRPGSERVRSSQERPRRVRHAGGSSSRAAVGALRIANTVGAVLSNRRVLGDTPSGPLFAGTAALTVLAAVSLLWPAWVGWPLGALAAWFALNLGIAAWRLRRKRSKAARGE</sequence>
<dbReference type="CDD" id="cd09159">
    <property type="entry name" value="PLDc_ybhO_like_2"/>
    <property type="match status" value="1"/>
</dbReference>
<evidence type="ECO:0000256" key="1">
    <source>
        <dbReference type="SAM" id="MobiDB-lite"/>
    </source>
</evidence>
<gene>
    <name evidence="4" type="ORF">GCM10009126_06460</name>
</gene>
<keyword evidence="2" id="KW-0472">Membrane</keyword>
<keyword evidence="5" id="KW-1185">Reference proteome</keyword>
<feature type="domain" description="PLD phosphodiesterase" evidence="3">
    <location>
        <begin position="305"/>
        <end position="332"/>
    </location>
</feature>
<dbReference type="PANTHER" id="PTHR21248">
    <property type="entry name" value="CARDIOLIPIN SYNTHASE"/>
    <property type="match status" value="1"/>
</dbReference>
<keyword evidence="2" id="KW-0812">Transmembrane</keyword>
<evidence type="ECO:0000256" key="2">
    <source>
        <dbReference type="SAM" id="Phobius"/>
    </source>
</evidence>
<dbReference type="Pfam" id="PF13091">
    <property type="entry name" value="PLDc_2"/>
    <property type="match status" value="2"/>
</dbReference>
<accession>A0ABP3DV55</accession>
<dbReference type="CDD" id="cd09110">
    <property type="entry name" value="PLDc_CLS_1"/>
    <property type="match status" value="1"/>
</dbReference>
<organism evidence="4 5">
    <name type="scientific">Rhodanobacter caeni</name>
    <dbReference type="NCBI Taxonomy" id="657654"/>
    <lineage>
        <taxon>Bacteria</taxon>
        <taxon>Pseudomonadati</taxon>
        <taxon>Pseudomonadota</taxon>
        <taxon>Gammaproteobacteria</taxon>
        <taxon>Lysobacterales</taxon>
        <taxon>Rhodanobacteraceae</taxon>
        <taxon>Rhodanobacter</taxon>
    </lineage>
</organism>
<protein>
    <recommendedName>
        <fullName evidence="3">PLD phosphodiesterase domain-containing protein</fullName>
    </recommendedName>
</protein>
<feature type="transmembrane region" description="Helical" evidence="2">
    <location>
        <begin position="452"/>
        <end position="472"/>
    </location>
</feature>
<dbReference type="Gene3D" id="3.30.870.10">
    <property type="entry name" value="Endonuclease Chain A"/>
    <property type="match status" value="2"/>
</dbReference>
<reference evidence="5" key="1">
    <citation type="journal article" date="2019" name="Int. J. Syst. Evol. Microbiol.">
        <title>The Global Catalogue of Microorganisms (GCM) 10K type strain sequencing project: providing services to taxonomists for standard genome sequencing and annotation.</title>
        <authorList>
            <consortium name="The Broad Institute Genomics Platform"/>
            <consortium name="The Broad Institute Genome Sequencing Center for Infectious Disease"/>
            <person name="Wu L."/>
            <person name="Ma J."/>
        </authorList>
    </citation>
    <scope>NUCLEOTIDE SEQUENCE [LARGE SCALE GENOMIC DNA]</scope>
    <source>
        <strain evidence="5">JCM 16242</strain>
    </source>
</reference>
<keyword evidence="2" id="KW-1133">Transmembrane helix</keyword>
<dbReference type="PANTHER" id="PTHR21248:SF22">
    <property type="entry name" value="PHOSPHOLIPASE D"/>
    <property type="match status" value="1"/>
</dbReference>
<evidence type="ECO:0000313" key="5">
    <source>
        <dbReference type="Proteomes" id="UP001500657"/>
    </source>
</evidence>
<name>A0ABP3DV55_9GAMM</name>
<evidence type="ECO:0000259" key="3">
    <source>
        <dbReference type="PROSITE" id="PS50035"/>
    </source>
</evidence>
<feature type="region of interest" description="Disordered" evidence="1">
    <location>
        <begin position="371"/>
        <end position="397"/>
    </location>
</feature>
<dbReference type="EMBL" id="BAAAFO010000001">
    <property type="protein sequence ID" value="GAA0243457.1"/>
    <property type="molecule type" value="Genomic_DNA"/>
</dbReference>
<dbReference type="RefSeq" id="WP_343880104.1">
    <property type="nucleotide sequence ID" value="NZ_BAAAFO010000001.1"/>
</dbReference>
<dbReference type="InterPro" id="IPR025202">
    <property type="entry name" value="PLD-like_dom"/>
</dbReference>
<dbReference type="SUPFAM" id="SSF56024">
    <property type="entry name" value="Phospholipase D/nuclease"/>
    <property type="match status" value="2"/>
</dbReference>
<dbReference type="PROSITE" id="PS50035">
    <property type="entry name" value="PLD"/>
    <property type="match status" value="1"/>
</dbReference>
<proteinExistence type="predicted"/>
<dbReference type="Proteomes" id="UP001500657">
    <property type="component" value="Unassembled WGS sequence"/>
</dbReference>